<keyword evidence="5" id="KW-0808">Transferase</keyword>
<feature type="domain" description="Thymidylate kinase-like" evidence="11">
    <location>
        <begin position="10"/>
        <end position="107"/>
    </location>
</feature>
<keyword evidence="13" id="KW-1185">Reference proteome</keyword>
<feature type="compositionally biased region" description="Polar residues" evidence="10">
    <location>
        <begin position="117"/>
        <end position="128"/>
    </location>
</feature>
<organism evidence="12 13">
    <name type="scientific">Cristinia sonorae</name>
    <dbReference type="NCBI Taxonomy" id="1940300"/>
    <lineage>
        <taxon>Eukaryota</taxon>
        <taxon>Fungi</taxon>
        <taxon>Dikarya</taxon>
        <taxon>Basidiomycota</taxon>
        <taxon>Agaricomycotina</taxon>
        <taxon>Agaricomycetes</taxon>
        <taxon>Agaricomycetidae</taxon>
        <taxon>Agaricales</taxon>
        <taxon>Pleurotineae</taxon>
        <taxon>Stephanosporaceae</taxon>
        <taxon>Cristinia</taxon>
    </lineage>
</organism>
<accession>A0A8K0UW17</accession>
<dbReference type="Pfam" id="PF02223">
    <property type="entry name" value="Thymidylate_kin"/>
    <property type="match status" value="2"/>
</dbReference>
<keyword evidence="9" id="KW-0067">ATP-binding</keyword>
<evidence type="ECO:0000256" key="3">
    <source>
        <dbReference type="ARBA" id="ARBA00012980"/>
    </source>
</evidence>
<evidence type="ECO:0000259" key="11">
    <source>
        <dbReference type="Pfam" id="PF02223"/>
    </source>
</evidence>
<evidence type="ECO:0000256" key="10">
    <source>
        <dbReference type="SAM" id="MobiDB-lite"/>
    </source>
</evidence>
<sequence length="258" mass="28469">MSKRGAFVVIEGLDRSGKSTQAETLIKRLQAADIPSKLIKFPDRSTPIGKLIDSYLRSETELDDHAIHLLFSANRWELASSIVKDLEAGTVIICDRYAFSGIAFSASKVAPSAQPDAPTTTPTGSNIAPTHKTPPPLLPYSWCRSPDVSLPAPDLTLFLDILPEVASQRAGFGGERYENQEHQERVRELFERVAEEVEAEGIGKWVVLNGGLELQEVSESIWSEVKEVVRQGVEGELGNVKRLWDKDRETAVLSALYI</sequence>
<dbReference type="PANTHER" id="PTHR10344">
    <property type="entry name" value="THYMIDYLATE KINASE"/>
    <property type="match status" value="1"/>
</dbReference>
<dbReference type="Proteomes" id="UP000813824">
    <property type="component" value="Unassembled WGS sequence"/>
</dbReference>
<protein>
    <recommendedName>
        <fullName evidence="4">Thymidylate kinase</fullName>
        <ecNumber evidence="3">2.7.4.9</ecNumber>
    </recommendedName>
</protein>
<comment type="caution">
    <text evidence="12">The sequence shown here is derived from an EMBL/GenBank/DDBJ whole genome shotgun (WGS) entry which is preliminary data.</text>
</comment>
<dbReference type="InterPro" id="IPR027417">
    <property type="entry name" value="P-loop_NTPase"/>
</dbReference>
<dbReference type="GO" id="GO:0006233">
    <property type="term" value="P:dTDP biosynthetic process"/>
    <property type="evidence" value="ECO:0007669"/>
    <property type="project" value="InterPro"/>
</dbReference>
<dbReference type="InterPro" id="IPR018095">
    <property type="entry name" value="Thymidylate_kin_CS"/>
</dbReference>
<dbReference type="HAMAP" id="MF_00165">
    <property type="entry name" value="Thymidylate_kinase"/>
    <property type="match status" value="1"/>
</dbReference>
<evidence type="ECO:0000256" key="4">
    <source>
        <dbReference type="ARBA" id="ARBA00017144"/>
    </source>
</evidence>
<evidence type="ECO:0000256" key="8">
    <source>
        <dbReference type="ARBA" id="ARBA00022777"/>
    </source>
</evidence>
<evidence type="ECO:0000256" key="7">
    <source>
        <dbReference type="ARBA" id="ARBA00022741"/>
    </source>
</evidence>
<dbReference type="InterPro" id="IPR018094">
    <property type="entry name" value="Thymidylate_kinase"/>
</dbReference>
<evidence type="ECO:0000313" key="12">
    <source>
        <dbReference type="EMBL" id="KAH8103915.1"/>
    </source>
</evidence>
<keyword evidence="6" id="KW-0545">Nucleotide biosynthesis</keyword>
<dbReference type="GO" id="GO:0005524">
    <property type="term" value="F:ATP binding"/>
    <property type="evidence" value="ECO:0007669"/>
    <property type="project" value="UniProtKB-KW"/>
</dbReference>
<evidence type="ECO:0000313" key="13">
    <source>
        <dbReference type="Proteomes" id="UP000813824"/>
    </source>
</evidence>
<dbReference type="Gene3D" id="3.40.50.300">
    <property type="entry name" value="P-loop containing nucleotide triphosphate hydrolases"/>
    <property type="match status" value="1"/>
</dbReference>
<evidence type="ECO:0000256" key="6">
    <source>
        <dbReference type="ARBA" id="ARBA00022727"/>
    </source>
</evidence>
<evidence type="ECO:0000256" key="1">
    <source>
        <dbReference type="ARBA" id="ARBA00004992"/>
    </source>
</evidence>
<evidence type="ECO:0000256" key="5">
    <source>
        <dbReference type="ARBA" id="ARBA00022679"/>
    </source>
</evidence>
<dbReference type="GO" id="GO:0006227">
    <property type="term" value="P:dUDP biosynthetic process"/>
    <property type="evidence" value="ECO:0007669"/>
    <property type="project" value="TreeGrafter"/>
</dbReference>
<dbReference type="SUPFAM" id="SSF52540">
    <property type="entry name" value="P-loop containing nucleoside triphosphate hydrolases"/>
    <property type="match status" value="1"/>
</dbReference>
<gene>
    <name evidence="12" type="ORF">BXZ70DRAFT_888390</name>
</gene>
<dbReference type="GO" id="GO:0004798">
    <property type="term" value="F:dTMP kinase activity"/>
    <property type="evidence" value="ECO:0007669"/>
    <property type="project" value="UniProtKB-EC"/>
</dbReference>
<name>A0A8K0UW17_9AGAR</name>
<dbReference type="NCBIfam" id="TIGR00041">
    <property type="entry name" value="DTMP_kinase"/>
    <property type="match status" value="1"/>
</dbReference>
<evidence type="ECO:0000256" key="2">
    <source>
        <dbReference type="ARBA" id="ARBA00009776"/>
    </source>
</evidence>
<comment type="similarity">
    <text evidence="2">Belongs to the thymidylate kinase family.</text>
</comment>
<dbReference type="PANTHER" id="PTHR10344:SF1">
    <property type="entry name" value="THYMIDYLATE KINASE"/>
    <property type="match status" value="1"/>
</dbReference>
<dbReference type="CDD" id="cd01672">
    <property type="entry name" value="TMPK"/>
    <property type="match status" value="1"/>
</dbReference>
<dbReference type="EMBL" id="JAEVFJ010000006">
    <property type="protein sequence ID" value="KAH8103915.1"/>
    <property type="molecule type" value="Genomic_DNA"/>
</dbReference>
<dbReference type="GO" id="GO:0004550">
    <property type="term" value="F:nucleoside diphosphate kinase activity"/>
    <property type="evidence" value="ECO:0007669"/>
    <property type="project" value="TreeGrafter"/>
</dbReference>
<dbReference type="InterPro" id="IPR039430">
    <property type="entry name" value="Thymidylate_kin-like_dom"/>
</dbReference>
<proteinExistence type="inferred from homology"/>
<evidence type="ECO:0000256" key="9">
    <source>
        <dbReference type="ARBA" id="ARBA00022840"/>
    </source>
</evidence>
<dbReference type="AlphaFoldDB" id="A0A8K0UW17"/>
<dbReference type="EC" id="2.7.4.9" evidence="3"/>
<feature type="domain" description="Thymidylate kinase-like" evidence="11">
    <location>
        <begin position="142"/>
        <end position="221"/>
    </location>
</feature>
<dbReference type="GO" id="GO:0005634">
    <property type="term" value="C:nucleus"/>
    <property type="evidence" value="ECO:0007669"/>
    <property type="project" value="TreeGrafter"/>
</dbReference>
<dbReference type="GO" id="GO:0006235">
    <property type="term" value="P:dTTP biosynthetic process"/>
    <property type="evidence" value="ECO:0007669"/>
    <property type="project" value="TreeGrafter"/>
</dbReference>
<comment type="pathway">
    <text evidence="1">Pyrimidine metabolism; dTTP biosynthesis.</text>
</comment>
<reference evidence="12" key="1">
    <citation type="journal article" date="2021" name="New Phytol.">
        <title>Evolutionary innovations through gain and loss of genes in the ectomycorrhizal Boletales.</title>
        <authorList>
            <person name="Wu G."/>
            <person name="Miyauchi S."/>
            <person name="Morin E."/>
            <person name="Kuo A."/>
            <person name="Drula E."/>
            <person name="Varga T."/>
            <person name="Kohler A."/>
            <person name="Feng B."/>
            <person name="Cao Y."/>
            <person name="Lipzen A."/>
            <person name="Daum C."/>
            <person name="Hundley H."/>
            <person name="Pangilinan J."/>
            <person name="Johnson J."/>
            <person name="Barry K."/>
            <person name="LaButti K."/>
            <person name="Ng V."/>
            <person name="Ahrendt S."/>
            <person name="Min B."/>
            <person name="Choi I.G."/>
            <person name="Park H."/>
            <person name="Plett J.M."/>
            <person name="Magnuson J."/>
            <person name="Spatafora J.W."/>
            <person name="Nagy L.G."/>
            <person name="Henrissat B."/>
            <person name="Grigoriev I.V."/>
            <person name="Yang Z.L."/>
            <person name="Xu J."/>
            <person name="Martin F.M."/>
        </authorList>
    </citation>
    <scope>NUCLEOTIDE SEQUENCE</scope>
    <source>
        <strain evidence="12">KKN 215</strain>
    </source>
</reference>
<dbReference type="FunFam" id="3.40.50.300:FF:000679">
    <property type="entry name" value="Thymidylate kinase"/>
    <property type="match status" value="1"/>
</dbReference>
<feature type="region of interest" description="Disordered" evidence="10">
    <location>
        <begin position="110"/>
        <end position="131"/>
    </location>
</feature>
<dbReference type="OrthoDB" id="425602at2759"/>
<dbReference type="GO" id="GO:0005829">
    <property type="term" value="C:cytosol"/>
    <property type="evidence" value="ECO:0007669"/>
    <property type="project" value="TreeGrafter"/>
</dbReference>
<keyword evidence="8 12" id="KW-0418">Kinase</keyword>
<keyword evidence="7" id="KW-0547">Nucleotide-binding</keyword>
<dbReference type="PROSITE" id="PS01331">
    <property type="entry name" value="THYMIDYLATE_KINASE"/>
    <property type="match status" value="1"/>
</dbReference>